<comment type="caution">
    <text evidence="1">The sequence shown here is derived from an EMBL/GenBank/DDBJ whole genome shotgun (WGS) entry which is preliminary data.</text>
</comment>
<sequence length="51" mass="5830">MLPNLWRFVWLDADSCRDCGRRISCGLGRAGVLSNCGLWARNIIIYTFLLL</sequence>
<evidence type="ECO:0000313" key="1">
    <source>
        <dbReference type="EMBL" id="ERT66199.1"/>
    </source>
</evidence>
<gene>
    <name evidence="1" type="ORF">HMPREF0742_01241</name>
</gene>
<organism evidence="1 2">
    <name type="scientific">Rothia aeria F0184</name>
    <dbReference type="NCBI Taxonomy" id="888019"/>
    <lineage>
        <taxon>Bacteria</taxon>
        <taxon>Bacillati</taxon>
        <taxon>Actinomycetota</taxon>
        <taxon>Actinomycetes</taxon>
        <taxon>Micrococcales</taxon>
        <taxon>Micrococcaceae</taxon>
        <taxon>Rothia</taxon>
    </lineage>
</organism>
<name>U7V4Z4_9MICC</name>
<dbReference type="HOGENOM" id="CLU_3103406_0_0_11"/>
<evidence type="ECO:0000313" key="2">
    <source>
        <dbReference type="Proteomes" id="UP000017174"/>
    </source>
</evidence>
<dbReference type="AlphaFoldDB" id="U7V4Z4"/>
<accession>U7V4Z4</accession>
<protein>
    <submittedName>
        <fullName evidence="1">Uncharacterized protein</fullName>
    </submittedName>
</protein>
<dbReference type="EMBL" id="AXZG01000037">
    <property type="protein sequence ID" value="ERT66199.1"/>
    <property type="molecule type" value="Genomic_DNA"/>
</dbReference>
<dbReference type="Proteomes" id="UP000017174">
    <property type="component" value="Unassembled WGS sequence"/>
</dbReference>
<reference evidence="1 2" key="1">
    <citation type="submission" date="2013-08" db="EMBL/GenBank/DDBJ databases">
        <authorList>
            <person name="Weinstock G."/>
            <person name="Sodergren E."/>
            <person name="Wylie T."/>
            <person name="Fulton L."/>
            <person name="Fulton R."/>
            <person name="Fronick C."/>
            <person name="O'Laughlin M."/>
            <person name="Godfrey J."/>
            <person name="Miner T."/>
            <person name="Herter B."/>
            <person name="Appelbaum E."/>
            <person name="Cordes M."/>
            <person name="Lek S."/>
            <person name="Wollam A."/>
            <person name="Pepin K.H."/>
            <person name="Palsikar V.B."/>
            <person name="Mitreva M."/>
            <person name="Wilson R.K."/>
        </authorList>
    </citation>
    <scope>NUCLEOTIDE SEQUENCE [LARGE SCALE GENOMIC DNA]</scope>
    <source>
        <strain evidence="1 2">F0184</strain>
    </source>
</reference>
<proteinExistence type="predicted"/>